<accession>A0A151MWX3</accession>
<proteinExistence type="predicted"/>
<evidence type="ECO:0000313" key="1">
    <source>
        <dbReference type="EMBL" id="KYO28958.1"/>
    </source>
</evidence>
<name>A0A151MWX3_ALLMI</name>
<dbReference type="Proteomes" id="UP000050525">
    <property type="component" value="Unassembled WGS sequence"/>
</dbReference>
<evidence type="ECO:0000313" key="2">
    <source>
        <dbReference type="Proteomes" id="UP000050525"/>
    </source>
</evidence>
<dbReference type="EMBL" id="AKHW03004724">
    <property type="protein sequence ID" value="KYO28958.1"/>
    <property type="molecule type" value="Genomic_DNA"/>
</dbReference>
<protein>
    <submittedName>
        <fullName evidence="1">Uncharacterized protein</fullName>
    </submittedName>
</protein>
<gene>
    <name evidence="1" type="ORF">Y1Q_0009790</name>
</gene>
<dbReference type="PROSITE" id="PS51257">
    <property type="entry name" value="PROKAR_LIPOPROTEIN"/>
    <property type="match status" value="1"/>
</dbReference>
<reference evidence="1 2" key="1">
    <citation type="journal article" date="2012" name="Genome Biol.">
        <title>Sequencing three crocodilian genomes to illuminate the evolution of archosaurs and amniotes.</title>
        <authorList>
            <person name="St John J.A."/>
            <person name="Braun E.L."/>
            <person name="Isberg S.R."/>
            <person name="Miles L.G."/>
            <person name="Chong A.Y."/>
            <person name="Gongora J."/>
            <person name="Dalzell P."/>
            <person name="Moran C."/>
            <person name="Bed'hom B."/>
            <person name="Abzhanov A."/>
            <person name="Burgess S.C."/>
            <person name="Cooksey A.M."/>
            <person name="Castoe T.A."/>
            <person name="Crawford N.G."/>
            <person name="Densmore L.D."/>
            <person name="Drew J.C."/>
            <person name="Edwards S.V."/>
            <person name="Faircloth B.C."/>
            <person name="Fujita M.K."/>
            <person name="Greenwold M.J."/>
            <person name="Hoffmann F.G."/>
            <person name="Howard J.M."/>
            <person name="Iguchi T."/>
            <person name="Janes D.E."/>
            <person name="Khan S.Y."/>
            <person name="Kohno S."/>
            <person name="de Koning A.J."/>
            <person name="Lance S.L."/>
            <person name="McCarthy F.M."/>
            <person name="McCormack J.E."/>
            <person name="Merchant M.E."/>
            <person name="Peterson D.G."/>
            <person name="Pollock D.D."/>
            <person name="Pourmand N."/>
            <person name="Raney B.J."/>
            <person name="Roessler K.A."/>
            <person name="Sanford J.R."/>
            <person name="Sawyer R.H."/>
            <person name="Schmidt C.J."/>
            <person name="Triplett E.W."/>
            <person name="Tuberville T.D."/>
            <person name="Venegas-Anaya M."/>
            <person name="Howard J.T."/>
            <person name="Jarvis E.D."/>
            <person name="Guillette L.J.Jr."/>
            <person name="Glenn T.C."/>
            <person name="Green R.E."/>
            <person name="Ray D.A."/>
        </authorList>
    </citation>
    <scope>NUCLEOTIDE SEQUENCE [LARGE SCALE GENOMIC DNA]</scope>
    <source>
        <strain evidence="1">KSC_2009_1</strain>
    </source>
</reference>
<keyword evidence="2" id="KW-1185">Reference proteome</keyword>
<comment type="caution">
    <text evidence="1">The sequence shown here is derived from an EMBL/GenBank/DDBJ whole genome shotgun (WGS) entry which is preliminary data.</text>
</comment>
<dbReference type="AlphaFoldDB" id="A0A151MWX3"/>
<organism evidence="1 2">
    <name type="scientific">Alligator mississippiensis</name>
    <name type="common">American alligator</name>
    <dbReference type="NCBI Taxonomy" id="8496"/>
    <lineage>
        <taxon>Eukaryota</taxon>
        <taxon>Metazoa</taxon>
        <taxon>Chordata</taxon>
        <taxon>Craniata</taxon>
        <taxon>Vertebrata</taxon>
        <taxon>Euteleostomi</taxon>
        <taxon>Archelosauria</taxon>
        <taxon>Archosauria</taxon>
        <taxon>Crocodylia</taxon>
        <taxon>Alligatoridae</taxon>
        <taxon>Alligatorinae</taxon>
        <taxon>Alligator</taxon>
    </lineage>
</organism>
<sequence length="81" mass="9286">MRMYIHMALGSLFSSSCSFQVRTNQLPVLDSRVLRQTCSLALELGLRALKDGPDHSIYLLSGQTRPQEQQQGLFKSFRQWL</sequence>